<dbReference type="InterPro" id="IPR050438">
    <property type="entry name" value="LMW_PTPase"/>
</dbReference>
<evidence type="ECO:0000259" key="2">
    <source>
        <dbReference type="SMART" id="SM00226"/>
    </source>
</evidence>
<sequence>MALFKRLVPPDRTTDDVFRVLAVCTGNICRSPQVEKMLRARVPAAFARESIGALSVSSAGTHASEGEPMDPYAVGEAARLGVHISGAHRSRRLHKRQLEEVDLVLGAERRHRDESAKLLRRRSDIAFTVIEFALIVEHLASSDAERVAPLGADGFAAFMRRVVSVAHDARAEALPRAAIALDLPDPYRYGPEVYRRSADTIDEHVTRIAAALRTLAAG</sequence>
<accession>A0ABN1YS92</accession>
<dbReference type="InterPro" id="IPR036196">
    <property type="entry name" value="Ptyr_pPase_sf"/>
</dbReference>
<evidence type="ECO:0000313" key="3">
    <source>
        <dbReference type="EMBL" id="GAA1421118.1"/>
    </source>
</evidence>
<name>A0ABN1YS92_9MICO</name>
<evidence type="ECO:0000256" key="1">
    <source>
        <dbReference type="ARBA" id="ARBA00013064"/>
    </source>
</evidence>
<dbReference type="InterPro" id="IPR023485">
    <property type="entry name" value="Ptyr_pPase"/>
</dbReference>
<dbReference type="Proteomes" id="UP001501266">
    <property type="component" value="Unassembled WGS sequence"/>
</dbReference>
<dbReference type="PANTHER" id="PTHR11717">
    <property type="entry name" value="LOW MOLECULAR WEIGHT PROTEIN TYROSINE PHOSPHATASE"/>
    <property type="match status" value="1"/>
</dbReference>
<reference evidence="3 4" key="1">
    <citation type="journal article" date="2019" name="Int. J. Syst. Evol. Microbiol.">
        <title>The Global Catalogue of Microorganisms (GCM) 10K type strain sequencing project: providing services to taxonomists for standard genome sequencing and annotation.</title>
        <authorList>
            <consortium name="The Broad Institute Genomics Platform"/>
            <consortium name="The Broad Institute Genome Sequencing Center for Infectious Disease"/>
            <person name="Wu L."/>
            <person name="Ma J."/>
        </authorList>
    </citation>
    <scope>NUCLEOTIDE SEQUENCE [LARGE SCALE GENOMIC DNA]</scope>
    <source>
        <strain evidence="3 4">JCM 12398</strain>
    </source>
</reference>
<dbReference type="Pfam" id="PF01451">
    <property type="entry name" value="LMWPc"/>
    <property type="match status" value="1"/>
</dbReference>
<dbReference type="SUPFAM" id="SSF52788">
    <property type="entry name" value="Phosphotyrosine protein phosphatases I"/>
    <property type="match status" value="1"/>
</dbReference>
<feature type="domain" description="Phosphotyrosine protein phosphatase I" evidence="2">
    <location>
        <begin position="18"/>
        <end position="211"/>
    </location>
</feature>
<proteinExistence type="predicted"/>
<protein>
    <recommendedName>
        <fullName evidence="1">protein-tyrosine-phosphatase</fullName>
        <ecNumber evidence="1">3.1.3.48</ecNumber>
    </recommendedName>
</protein>
<dbReference type="Gene3D" id="3.40.50.2300">
    <property type="match status" value="1"/>
</dbReference>
<dbReference type="EMBL" id="BAAAKK010000003">
    <property type="protein sequence ID" value="GAA1421118.1"/>
    <property type="molecule type" value="Genomic_DNA"/>
</dbReference>
<dbReference type="PANTHER" id="PTHR11717:SF7">
    <property type="entry name" value="LOW MOLECULAR WEIGHT PHOSPHOTYROSINE PROTEIN PHOSPHATASE"/>
    <property type="match status" value="1"/>
</dbReference>
<comment type="caution">
    <text evidence="3">The sequence shown here is derived from an EMBL/GenBank/DDBJ whole genome shotgun (WGS) entry which is preliminary data.</text>
</comment>
<keyword evidence="4" id="KW-1185">Reference proteome</keyword>
<dbReference type="SMART" id="SM00226">
    <property type="entry name" value="LMWPc"/>
    <property type="match status" value="1"/>
</dbReference>
<dbReference type="RefSeq" id="WP_343918307.1">
    <property type="nucleotide sequence ID" value="NZ_BAAAKK010000003.1"/>
</dbReference>
<organism evidence="3 4">
    <name type="scientific">Agrococcus citreus</name>
    <dbReference type="NCBI Taxonomy" id="84643"/>
    <lineage>
        <taxon>Bacteria</taxon>
        <taxon>Bacillati</taxon>
        <taxon>Actinomycetota</taxon>
        <taxon>Actinomycetes</taxon>
        <taxon>Micrococcales</taxon>
        <taxon>Microbacteriaceae</taxon>
        <taxon>Agrococcus</taxon>
    </lineage>
</organism>
<evidence type="ECO:0000313" key="4">
    <source>
        <dbReference type="Proteomes" id="UP001501266"/>
    </source>
</evidence>
<gene>
    <name evidence="3" type="ORF">GCM10009640_11480</name>
</gene>
<dbReference type="EC" id="3.1.3.48" evidence="1"/>